<feature type="domain" description="Bacterial Ig-like" evidence="1">
    <location>
        <begin position="442"/>
        <end position="528"/>
    </location>
</feature>
<dbReference type="KEGG" id="prag:EKN56_00090"/>
<proteinExistence type="predicted"/>
<protein>
    <submittedName>
        <fullName evidence="2">Ig-like domain repeat protein</fullName>
    </submittedName>
</protein>
<dbReference type="NCBIfam" id="NF033510">
    <property type="entry name" value="Ca_tandemer"/>
    <property type="match status" value="6"/>
</dbReference>
<evidence type="ECO:0000259" key="1">
    <source>
        <dbReference type="Pfam" id="PF19077"/>
    </source>
</evidence>
<feature type="domain" description="Bacterial Ig-like" evidence="1">
    <location>
        <begin position="123"/>
        <end position="214"/>
    </location>
</feature>
<accession>A0A411WF93</accession>
<dbReference type="OrthoDB" id="8481600at2"/>
<feature type="domain" description="Bacterial Ig-like" evidence="1">
    <location>
        <begin position="228"/>
        <end position="319"/>
    </location>
</feature>
<feature type="domain" description="Bacterial Ig-like" evidence="1">
    <location>
        <begin position="557"/>
        <end position="634"/>
    </location>
</feature>
<keyword evidence="3" id="KW-1185">Reference proteome</keyword>
<evidence type="ECO:0000313" key="2">
    <source>
        <dbReference type="EMBL" id="QBH94950.1"/>
    </source>
</evidence>
<dbReference type="RefSeq" id="WP_130589948.1">
    <property type="nucleotide sequence ID" value="NZ_CP034752.1"/>
</dbReference>
<organism evidence="2 3">
    <name type="scientific">Limnobaculum zhutongyuii</name>
    <dbReference type="NCBI Taxonomy" id="2498113"/>
    <lineage>
        <taxon>Bacteria</taxon>
        <taxon>Pseudomonadati</taxon>
        <taxon>Pseudomonadota</taxon>
        <taxon>Gammaproteobacteria</taxon>
        <taxon>Enterobacterales</taxon>
        <taxon>Budviciaceae</taxon>
        <taxon>Limnobaculum</taxon>
    </lineage>
</organism>
<feature type="domain" description="Bacterial Ig-like" evidence="1">
    <location>
        <begin position="18"/>
        <end position="109"/>
    </location>
</feature>
<dbReference type="Proteomes" id="UP000293154">
    <property type="component" value="Chromosome"/>
</dbReference>
<feature type="domain" description="Bacterial Ig-like" evidence="1">
    <location>
        <begin position="660"/>
        <end position="748"/>
    </location>
</feature>
<dbReference type="AlphaFoldDB" id="A0A411WF93"/>
<feature type="domain" description="Bacterial Ig-like" evidence="1">
    <location>
        <begin position="352"/>
        <end position="417"/>
    </location>
</feature>
<dbReference type="Gene3D" id="3.30.420.430">
    <property type="match status" value="2"/>
</dbReference>
<dbReference type="Pfam" id="PF19077">
    <property type="entry name" value="Big_13"/>
    <property type="match status" value="7"/>
</dbReference>
<dbReference type="Gene3D" id="2.60.40.10">
    <property type="entry name" value="Immunoglobulins"/>
    <property type="match status" value="5"/>
</dbReference>
<dbReference type="InterPro" id="IPR013783">
    <property type="entry name" value="Ig-like_fold"/>
</dbReference>
<sequence>MIVDYDLHIHPPLPEEPSVPTIDSVSADFRGDLTNGTAINNGSPTLKGTAEQGSVVNIFDNGTLLGSTMADSEGKWSFTPATELPEGEHAFTAAGNTGSPSGEFTVIVDYDLHIHPPLPEEPSVPTIDSVSADFRGDLTNGTAINNGTPTLKGTAEQGSVVNIFDNGILLGSTMADSEGKWSFTPATELPEGEHAFTAAGNTGSPSGEFTVIVDYDLHIHPPLPEEPSVPTIDSVSADFRGDLTNGTAINNGSPTLKGTAEQGSVVNIFDNGTLLGSTMADSDGKWSFTPATELPEGEHAFTAAGNTGSPSGEFTVIVDYDLHIHPPLPEEPSVPTIDSVSADFRGDLTTSGAAINNGTATLKGTAEQGSVVNIFDNGILLGSTMADSEGKWSFTPATELPEGEHAFTAAGNTGSPSGEFMVIVDHDLYIHPPMPEEPPVPPTIDVVINDAQEVVNNGGVSDDFTPTLLGKGGLGDIIHVYDRGVLLGSAVVNDDYNWSFTPELPLSDGNHVFFVTATNAEEEVSQPSADYVVILDYTASYPELVITEVLDQVGAVTGSLSIGDMTDDNRPVIKGTGTVGDMVIVYTTDQHELGRTMVDADGSWSLRPVNPLPEGDNALTAVGVNADGDMTMPTPPFTIIISCGMPLFTAQIESVLDDVGAQQGMLQKGDITDDSLPTLKGVANSGNVVSLYDHDVLIGSTQADASGKWSFTPIYVLADGEHKITVIAKDMHGNVSDPSGVFNFTVDTTADAGEGVMTVALGDVLRVGSDELTFAADSEKESALQTENGVQNHYQSEGSSYNVWTMGASTVEVPLENVVNPVIL</sequence>
<gene>
    <name evidence="2" type="ORF">EKN56_00090</name>
</gene>
<dbReference type="InterPro" id="IPR044016">
    <property type="entry name" value="Big_13"/>
</dbReference>
<reference evidence="2 3" key="1">
    <citation type="submission" date="2019-03" db="EMBL/GenBank/DDBJ databases">
        <title>Pragia sp. nov. isolated from the gut tract of Carduelis flavirostris.</title>
        <authorList>
            <person name="Ge Y."/>
        </authorList>
    </citation>
    <scope>NUCLEOTIDE SEQUENCE [LARGE SCALE GENOMIC DNA]</scope>
    <source>
        <strain evidence="2 3">CF-458</strain>
    </source>
</reference>
<name>A0A411WF93_9GAMM</name>
<dbReference type="EMBL" id="CP034752">
    <property type="protein sequence ID" value="QBH94950.1"/>
    <property type="molecule type" value="Genomic_DNA"/>
</dbReference>
<evidence type="ECO:0000313" key="3">
    <source>
        <dbReference type="Proteomes" id="UP000293154"/>
    </source>
</evidence>